<dbReference type="AlphaFoldDB" id="A0A6P1ZA43"/>
<evidence type="ECO:0000313" key="1">
    <source>
        <dbReference type="EMBL" id="TVM24289.1"/>
    </source>
</evidence>
<sequence>MRAVDYLRKKPSEAQYRQPATFDRGAIVGKAPGIICALDLAAKADPTELPFLLPGSTGTCNEFISRALHANSLHVD</sequence>
<reference evidence="1 2" key="1">
    <citation type="submission" date="2018-06" db="EMBL/GenBank/DDBJ databases">
        <title>Complete genome of Desulfovibrio marinus P48SEP.</title>
        <authorList>
            <person name="Crispim J.S."/>
            <person name="Vidigal P.M.P."/>
            <person name="Silva L.C.F."/>
            <person name="Araujo L.C."/>
            <person name="Laguardia C.N."/>
            <person name="Dias R.S."/>
            <person name="Sousa M.P."/>
            <person name="Paula S.O."/>
            <person name="Silva C."/>
        </authorList>
    </citation>
    <scope>NUCLEOTIDE SEQUENCE [LARGE SCALE GENOMIC DNA]</scope>
    <source>
        <strain evidence="1 2">P48SEP</strain>
    </source>
</reference>
<evidence type="ECO:0000313" key="2">
    <source>
        <dbReference type="Proteomes" id="UP000434052"/>
    </source>
</evidence>
<gene>
    <name evidence="1" type="ORF">DQK91_23415</name>
</gene>
<dbReference type="Proteomes" id="UP000434052">
    <property type="component" value="Unassembled WGS sequence"/>
</dbReference>
<accession>A0A6P1ZA43</accession>
<comment type="caution">
    <text evidence="1">The sequence shown here is derived from an EMBL/GenBank/DDBJ whole genome shotgun (WGS) entry which is preliminary data.</text>
</comment>
<organism evidence="1 2">
    <name type="scientific">Oceanidesulfovibrio marinus</name>
    <dbReference type="NCBI Taxonomy" id="370038"/>
    <lineage>
        <taxon>Bacteria</taxon>
        <taxon>Pseudomonadati</taxon>
        <taxon>Thermodesulfobacteriota</taxon>
        <taxon>Desulfovibrionia</taxon>
        <taxon>Desulfovibrionales</taxon>
        <taxon>Desulfovibrionaceae</taxon>
        <taxon>Oceanidesulfovibrio</taxon>
    </lineage>
</organism>
<proteinExistence type="predicted"/>
<dbReference type="EMBL" id="QMIF01000331">
    <property type="protein sequence ID" value="TVM24289.1"/>
    <property type="molecule type" value="Genomic_DNA"/>
</dbReference>
<name>A0A6P1ZA43_9BACT</name>
<protein>
    <submittedName>
        <fullName evidence="1">Uncharacterized protein</fullName>
    </submittedName>
</protein>